<reference evidence="9 10" key="1">
    <citation type="submission" date="2020-07" db="EMBL/GenBank/DDBJ databases">
        <title>Halosimplex pelagicum sp. nov. and Halosimplex rubrum sp. nov., isolated from salted brown alga Laminaria, and emended description of the genus Halosimplex.</title>
        <authorList>
            <person name="Cui H."/>
        </authorList>
    </citation>
    <scope>NUCLEOTIDE SEQUENCE [LARGE SCALE GENOMIC DNA]</scope>
    <source>
        <strain evidence="9 10">R27</strain>
    </source>
</reference>
<feature type="transmembrane region" description="Helical" evidence="8">
    <location>
        <begin position="297"/>
        <end position="319"/>
    </location>
</feature>
<evidence type="ECO:0000256" key="8">
    <source>
        <dbReference type="SAM" id="Phobius"/>
    </source>
</evidence>
<accession>A0A7D5P9Z5</accession>
<dbReference type="GeneID" id="56077886"/>
<gene>
    <name evidence="9" type="ORF">HZS55_08445</name>
</gene>
<dbReference type="GO" id="GO:0005886">
    <property type="term" value="C:plasma membrane"/>
    <property type="evidence" value="ECO:0007669"/>
    <property type="project" value="UniProtKB-SubCell"/>
</dbReference>
<evidence type="ECO:0000313" key="9">
    <source>
        <dbReference type="EMBL" id="QLH77319.1"/>
    </source>
</evidence>
<feature type="transmembrane region" description="Helical" evidence="8">
    <location>
        <begin position="120"/>
        <end position="148"/>
    </location>
</feature>
<dbReference type="RefSeq" id="WP_179911248.1">
    <property type="nucleotide sequence ID" value="NZ_CP058910.1"/>
</dbReference>
<dbReference type="AlphaFoldDB" id="A0A7D5P9Z5"/>
<dbReference type="Proteomes" id="UP000509667">
    <property type="component" value="Chromosome"/>
</dbReference>
<proteinExistence type="inferred from homology"/>
<dbReference type="EMBL" id="CP058910">
    <property type="protein sequence ID" value="QLH77319.1"/>
    <property type="molecule type" value="Genomic_DNA"/>
</dbReference>
<feature type="transmembrane region" description="Helical" evidence="8">
    <location>
        <begin position="154"/>
        <end position="180"/>
    </location>
</feature>
<name>A0A7D5P9Z5_9EURY</name>
<protein>
    <submittedName>
        <fullName evidence="9">Flippase-like domain-containing protein</fullName>
    </submittedName>
</protein>
<dbReference type="OrthoDB" id="241678at2157"/>
<dbReference type="PANTHER" id="PTHR39087">
    <property type="entry name" value="UPF0104 MEMBRANE PROTEIN MJ1595"/>
    <property type="match status" value="1"/>
</dbReference>
<organism evidence="9 10">
    <name type="scientific">Halosimplex rubrum</name>
    <dbReference type="NCBI Taxonomy" id="869889"/>
    <lineage>
        <taxon>Archaea</taxon>
        <taxon>Methanobacteriati</taxon>
        <taxon>Methanobacteriota</taxon>
        <taxon>Stenosarchaea group</taxon>
        <taxon>Halobacteria</taxon>
        <taxon>Halobacteriales</taxon>
        <taxon>Haloarculaceae</taxon>
        <taxon>Halosimplex</taxon>
    </lineage>
</organism>
<evidence type="ECO:0000256" key="2">
    <source>
        <dbReference type="ARBA" id="ARBA00011061"/>
    </source>
</evidence>
<feature type="transmembrane region" description="Helical" evidence="8">
    <location>
        <begin position="42"/>
        <end position="60"/>
    </location>
</feature>
<keyword evidence="6 8" id="KW-0472">Membrane</keyword>
<keyword evidence="4 8" id="KW-0812">Transmembrane</keyword>
<feature type="region of interest" description="Disordered" evidence="7">
    <location>
        <begin position="349"/>
        <end position="368"/>
    </location>
</feature>
<comment type="subcellular location">
    <subcellularLocation>
        <location evidence="1">Cell membrane</location>
        <topology evidence="1">Multi-pass membrane protein</topology>
    </subcellularLocation>
</comment>
<keyword evidence="3" id="KW-1003">Cell membrane</keyword>
<keyword evidence="10" id="KW-1185">Reference proteome</keyword>
<dbReference type="NCBIfam" id="TIGR00374">
    <property type="entry name" value="flippase-like domain"/>
    <property type="match status" value="1"/>
</dbReference>
<dbReference type="InterPro" id="IPR022791">
    <property type="entry name" value="L-PG_synthase/AglD"/>
</dbReference>
<evidence type="ECO:0000256" key="7">
    <source>
        <dbReference type="SAM" id="MobiDB-lite"/>
    </source>
</evidence>
<evidence type="ECO:0000256" key="3">
    <source>
        <dbReference type="ARBA" id="ARBA00022475"/>
    </source>
</evidence>
<evidence type="ECO:0000256" key="4">
    <source>
        <dbReference type="ARBA" id="ARBA00022692"/>
    </source>
</evidence>
<feature type="transmembrane region" description="Helical" evidence="8">
    <location>
        <begin position="241"/>
        <end position="260"/>
    </location>
</feature>
<evidence type="ECO:0000256" key="1">
    <source>
        <dbReference type="ARBA" id="ARBA00004651"/>
    </source>
</evidence>
<evidence type="ECO:0000256" key="6">
    <source>
        <dbReference type="ARBA" id="ARBA00023136"/>
    </source>
</evidence>
<keyword evidence="5 8" id="KW-1133">Transmembrane helix</keyword>
<feature type="transmembrane region" description="Helical" evidence="8">
    <location>
        <begin position="325"/>
        <end position="344"/>
    </location>
</feature>
<evidence type="ECO:0000313" key="10">
    <source>
        <dbReference type="Proteomes" id="UP000509667"/>
    </source>
</evidence>
<dbReference type="KEGG" id="hrr:HZS55_08445"/>
<dbReference type="Pfam" id="PF03706">
    <property type="entry name" value="LPG_synthase_TM"/>
    <property type="match status" value="1"/>
</dbReference>
<dbReference type="PANTHER" id="PTHR39087:SF2">
    <property type="entry name" value="UPF0104 MEMBRANE PROTEIN MJ1595"/>
    <property type="match status" value="1"/>
</dbReference>
<evidence type="ECO:0000256" key="5">
    <source>
        <dbReference type="ARBA" id="ARBA00022989"/>
    </source>
</evidence>
<comment type="similarity">
    <text evidence="2">Belongs to the UPF0104 family.</text>
</comment>
<sequence>MRRLLRVVLGFALALLAVGGFLWIVGPRQVLAELAGVEPVTYAAGFLAVVAAFYCWSEALRRLLAGVDGDAGGEVGGPRYRAAFMSGEFAKQVVPMGHSGGPVFVSYAVSRETDAPYEAALAAATVVELVNIGASMALAGAGLGIVLLTSDGPITPLFAALLVGFAVAVVALGGAALLVYSRRALVERLVLRAAGVGRATVGRFSARARDALEPGRVAATFGTYYAAFDRALADRTQVRRAAVFSILGWALFLAPMYTSFRAIGEPVPYALVCFVVPVLSLVNVVPLPGGLGGFEVALAAVVVALVGLELPAATAGVFLYRLSNYWFVVLLGGLATAWVSARVADAPGPLAPTSEPDGSSAESTADSK</sequence>
<feature type="compositionally biased region" description="Polar residues" evidence="7">
    <location>
        <begin position="356"/>
        <end position="368"/>
    </location>
</feature>